<dbReference type="AlphaFoldDB" id="A0A8G1UFD3"/>
<protein>
    <submittedName>
        <fullName evidence="1">Uncharacterized protein</fullName>
    </submittedName>
</protein>
<evidence type="ECO:0000313" key="2">
    <source>
        <dbReference type="Proteomes" id="UP000267408"/>
    </source>
</evidence>
<accession>A0A8G1UFD3</accession>
<reference evidence="1 2" key="1">
    <citation type="submission" date="2018-11" db="EMBL/GenBank/DDBJ databases">
        <title>Sequencing the genomes of 1000 actinobacteria strains.</title>
        <authorList>
            <person name="Klenk H.-P."/>
        </authorList>
    </citation>
    <scope>NUCLEOTIDE SEQUENCE [LARGE SCALE GENOMIC DNA]</scope>
    <source>
        <strain evidence="1 2">DSM 44780</strain>
    </source>
</reference>
<sequence length="192" mass="20584">MVPVESGWALRIIGSAEESFGPCSTPEAAESWMHEWAAWRLWPLAQARGPWGCLARADGGWMTALARTGLPPVVEAHSAVQHAEEHAARHLVSPAAWAAGPDGLPEAVREIEVRFWVREGYRVLAAWATADLGALAREAYRQQQLGRGNFPVSELAARLGVSSATVSGAAAGRTWNPQISPAAGVLAPRPRR</sequence>
<dbReference type="RefSeq" id="WP_100837022.1">
    <property type="nucleotide sequence ID" value="NZ_RJVJ01000001.1"/>
</dbReference>
<comment type="caution">
    <text evidence="1">The sequence shown here is derived from an EMBL/GenBank/DDBJ whole genome shotgun (WGS) entry which is preliminary data.</text>
</comment>
<dbReference type="Proteomes" id="UP000267408">
    <property type="component" value="Unassembled WGS sequence"/>
</dbReference>
<organism evidence="1 2">
    <name type="scientific">Kitasatospora cineracea</name>
    <dbReference type="NCBI Taxonomy" id="88074"/>
    <lineage>
        <taxon>Bacteria</taxon>
        <taxon>Bacillati</taxon>
        <taxon>Actinomycetota</taxon>
        <taxon>Actinomycetes</taxon>
        <taxon>Kitasatosporales</taxon>
        <taxon>Streptomycetaceae</taxon>
        <taxon>Kitasatospora</taxon>
    </lineage>
</organism>
<gene>
    <name evidence="1" type="ORF">EDD39_1105</name>
</gene>
<evidence type="ECO:0000313" key="1">
    <source>
        <dbReference type="EMBL" id="ROR42970.1"/>
    </source>
</evidence>
<dbReference type="EMBL" id="RJVJ01000001">
    <property type="protein sequence ID" value="ROR42970.1"/>
    <property type="molecule type" value="Genomic_DNA"/>
</dbReference>
<proteinExistence type="predicted"/>
<name>A0A8G1UFD3_9ACTN</name>
<dbReference type="OrthoDB" id="4350970at2"/>